<evidence type="ECO:0000313" key="3">
    <source>
        <dbReference type="Proteomes" id="UP001295462"/>
    </source>
</evidence>
<reference evidence="2" key="1">
    <citation type="submission" date="2022-01" db="EMBL/GenBank/DDBJ databases">
        <authorList>
            <person name="Lagorce A."/>
        </authorList>
    </citation>
    <scope>NUCLEOTIDE SEQUENCE</scope>
    <source>
        <strain evidence="2">Th15_F1_A12</strain>
    </source>
</reference>
<evidence type="ECO:0000313" key="2">
    <source>
        <dbReference type="EMBL" id="CAH1603991.1"/>
    </source>
</evidence>
<dbReference type="Proteomes" id="UP001295462">
    <property type="component" value="Unassembled WGS sequence"/>
</dbReference>
<feature type="chain" id="PRO_5043908475" evidence="1">
    <location>
        <begin position="21"/>
        <end position="351"/>
    </location>
</feature>
<keyword evidence="1" id="KW-0732">Signal</keyword>
<protein>
    <submittedName>
        <fullName evidence="2">Uncharacterized protein</fullName>
    </submittedName>
</protein>
<organism evidence="2 3">
    <name type="scientific">Vibrio jasicida</name>
    <dbReference type="NCBI Taxonomy" id="766224"/>
    <lineage>
        <taxon>Bacteria</taxon>
        <taxon>Pseudomonadati</taxon>
        <taxon>Pseudomonadota</taxon>
        <taxon>Gammaproteobacteria</taxon>
        <taxon>Vibrionales</taxon>
        <taxon>Vibrionaceae</taxon>
        <taxon>Vibrio</taxon>
    </lineage>
</organism>
<sequence>MNIKDFLLATTALTSFFSQAAYYAVVNVPVAIGGSDEPQILVTKDSPEATTGTYKVLNAQLLTTNTVISDDGCDVELSGDTFNGTFTYINNGCSQDDSFTLLGTKGALKTVKMWNIYNCDFTKNEWLKAAYDGIDGLVFNARSCNVDGSKIRYLMSYDSIPATYLSEVNINFNGHGGGSGELPEGGAEPGIGEGATDPVFILPNIQVIYGDVVVDNPFLKEIDMSNLYYITGTKIKLNPNAEEIAFPNLRNLYGIPFDIEFLGAMSLREIKMPNVRYIGTLDIRYTFLTDLSSLSNLREAQIKVGPTDFFGYVPIIDFPSKYSHFCYGIRSSSIEFDEVQSQSNAVQACSL</sequence>
<feature type="signal peptide" evidence="1">
    <location>
        <begin position="1"/>
        <end position="20"/>
    </location>
</feature>
<comment type="caution">
    <text evidence="2">The sequence shown here is derived from an EMBL/GenBank/DDBJ whole genome shotgun (WGS) entry which is preliminary data.</text>
</comment>
<dbReference type="RefSeq" id="WP_409588155.1">
    <property type="nucleotide sequence ID" value="NZ_CAKMTZ010000002.1"/>
</dbReference>
<name>A0AAU9QYS0_9VIBR</name>
<evidence type="ECO:0000256" key="1">
    <source>
        <dbReference type="SAM" id="SignalP"/>
    </source>
</evidence>
<accession>A0AAU9QYS0</accession>
<gene>
    <name evidence="2" type="ORF">THF1A12_90095</name>
</gene>
<proteinExistence type="predicted"/>
<dbReference type="AlphaFoldDB" id="A0AAU9QYS0"/>
<dbReference type="EMBL" id="CAKMUD010000149">
    <property type="protein sequence ID" value="CAH1603991.1"/>
    <property type="molecule type" value="Genomic_DNA"/>
</dbReference>